<accession>A0AAV7X685</accession>
<proteinExistence type="predicted"/>
<reference evidence="1" key="1">
    <citation type="submission" date="2022-12" db="EMBL/GenBank/DDBJ databases">
        <title>Chromosome-level genome assembly of the bean flower thrips Megalurothrips usitatus.</title>
        <authorList>
            <person name="Ma L."/>
            <person name="Liu Q."/>
            <person name="Li H."/>
            <person name="Cai W."/>
        </authorList>
    </citation>
    <scope>NUCLEOTIDE SEQUENCE</scope>
    <source>
        <strain evidence="1">Cailab_2022a</strain>
    </source>
</reference>
<keyword evidence="2" id="KW-1185">Reference proteome</keyword>
<organism evidence="1 2">
    <name type="scientific">Megalurothrips usitatus</name>
    <name type="common">bean blossom thrips</name>
    <dbReference type="NCBI Taxonomy" id="439358"/>
    <lineage>
        <taxon>Eukaryota</taxon>
        <taxon>Metazoa</taxon>
        <taxon>Ecdysozoa</taxon>
        <taxon>Arthropoda</taxon>
        <taxon>Hexapoda</taxon>
        <taxon>Insecta</taxon>
        <taxon>Pterygota</taxon>
        <taxon>Neoptera</taxon>
        <taxon>Paraneoptera</taxon>
        <taxon>Thysanoptera</taxon>
        <taxon>Terebrantia</taxon>
        <taxon>Thripoidea</taxon>
        <taxon>Thripidae</taxon>
        <taxon>Megalurothrips</taxon>
    </lineage>
</organism>
<comment type="caution">
    <text evidence="1">The sequence shown here is derived from an EMBL/GenBank/DDBJ whole genome shotgun (WGS) entry which is preliminary data.</text>
</comment>
<evidence type="ECO:0000313" key="2">
    <source>
        <dbReference type="Proteomes" id="UP001075354"/>
    </source>
</evidence>
<evidence type="ECO:0000313" key="1">
    <source>
        <dbReference type="EMBL" id="KAJ1520187.1"/>
    </source>
</evidence>
<dbReference type="EMBL" id="JAPTSV010000015">
    <property type="protein sequence ID" value="KAJ1520187.1"/>
    <property type="molecule type" value="Genomic_DNA"/>
</dbReference>
<protein>
    <submittedName>
        <fullName evidence="1">Uncharacterized protein</fullName>
    </submittedName>
</protein>
<sequence>MLQAQRWQVGFHNRQEPGSPLGVQSSTLGLTFQLERSHFPGGRLELRCRSAVANVAALTKESTAIAVLDSNQKLAQRAAAAGLAGTGARWSHGPWKRRVCGVLEVPRRPAMTTA</sequence>
<dbReference type="AlphaFoldDB" id="A0AAV7X685"/>
<dbReference type="Proteomes" id="UP001075354">
    <property type="component" value="Chromosome 15"/>
</dbReference>
<name>A0AAV7X685_9NEOP</name>
<gene>
    <name evidence="1" type="ORF">ONE63_004400</name>
</gene>